<dbReference type="EMBL" id="JAFMYV010000002">
    <property type="protein sequence ID" value="MBO0935767.1"/>
    <property type="molecule type" value="Genomic_DNA"/>
</dbReference>
<dbReference type="RefSeq" id="WP_207363331.1">
    <property type="nucleotide sequence ID" value="NZ_JAFMYV010000002.1"/>
</dbReference>
<sequence length="130" mass="15700">MLANLPSTDRFMLYQQEHQQWLRSLAMYTDQESYFESLLSRVCNSTADYELVNRSGSFRQWFVGLRTQMAQLSELIEAEQHATENGMPNWQRRMDIDDQHRRMRSGYQMLEQQFITVRQQFYAFITPYVH</sequence>
<dbReference type="Proteomes" id="UP000664034">
    <property type="component" value="Unassembled WGS sequence"/>
</dbReference>
<protein>
    <submittedName>
        <fullName evidence="1">Uncharacterized protein</fullName>
    </submittedName>
</protein>
<keyword evidence="2" id="KW-1185">Reference proteome</keyword>
<evidence type="ECO:0000313" key="1">
    <source>
        <dbReference type="EMBL" id="MBO0935767.1"/>
    </source>
</evidence>
<name>A0A939K069_9BACT</name>
<dbReference type="AlphaFoldDB" id="A0A939K069"/>
<evidence type="ECO:0000313" key="2">
    <source>
        <dbReference type="Proteomes" id="UP000664034"/>
    </source>
</evidence>
<organism evidence="1 2">
    <name type="scientific">Fibrella rubiginis</name>
    <dbReference type="NCBI Taxonomy" id="2817060"/>
    <lineage>
        <taxon>Bacteria</taxon>
        <taxon>Pseudomonadati</taxon>
        <taxon>Bacteroidota</taxon>
        <taxon>Cytophagia</taxon>
        <taxon>Cytophagales</taxon>
        <taxon>Spirosomataceae</taxon>
        <taxon>Fibrella</taxon>
    </lineage>
</organism>
<comment type="caution">
    <text evidence="1">The sequence shown here is derived from an EMBL/GenBank/DDBJ whole genome shotgun (WGS) entry which is preliminary data.</text>
</comment>
<reference evidence="1" key="1">
    <citation type="submission" date="2021-03" db="EMBL/GenBank/DDBJ databases">
        <title>Fibrella sp. HMF5335 genome sequencing and assembly.</title>
        <authorList>
            <person name="Kang H."/>
            <person name="Kim H."/>
            <person name="Bae S."/>
            <person name="Joh K."/>
        </authorList>
    </citation>
    <scope>NUCLEOTIDE SEQUENCE</scope>
    <source>
        <strain evidence="1">HMF5335</strain>
    </source>
</reference>
<proteinExistence type="predicted"/>
<gene>
    <name evidence="1" type="ORF">J2I47_04325</name>
</gene>
<accession>A0A939K069</accession>